<evidence type="ECO:0000256" key="4">
    <source>
        <dbReference type="ARBA" id="ARBA00022741"/>
    </source>
</evidence>
<evidence type="ECO:0000256" key="9">
    <source>
        <dbReference type="SAM" id="Phobius"/>
    </source>
</evidence>
<sequence>MILQPPASPIARPDVPQAGVARLEAVSHRYGKVVALDAISLELPAGRTMGLIGPDGVGKSTLLALLSGARRIQSGTVTALGADLSRPRDRRKVLPRIAYMPQGLGKNLYMDLTVAENLEFFGRLFGQDRPERQRRISDLTQATGLFSFLDRPAGKLSGGMKQKLGLCCALIHDPDLLILDEPTTGVDPLSRRQFWTLIETIRADRPGMSVIVATAYMDEAERFEHLVALHAGRILAEGTAADLKAQGRGATLEEAFVNLLPDRSGRPHATLVVPPFTDGDAAPAIMARDLVQRFGTFTAVDHVSFEIRRGEIFGFLGSNGCGKSTTMKMLTGLLPPTEGEAFLFGEKVNAANLESRKRVGYMSQAFSLYGELTVRQNLILHAQLFHMPAAEVPARVAELLDRFRLGEHADTLPEALPLGVRQRLSLAVAIVHRPDVLILDEPTSGVDPVARDEFWQLLVDLARKDRVTIFLSTHFMNEGERCDRISLMHAGKVLACDTPQNLIRDHGAATLEDAFIACLEAARPEEQAAEAGRAAGAADPDTTTAHTAEATATATAPARKRRAPFPVLSRRRLMAYSLREAKELRRDPVRLAVALLGTMILMLVFGYGITTDVNELTYAVLDQDQTRESRQYAESFSGSRYFAEQAPIRSEAEILPRLRSGDISLAIEIPPGFGKALLRGETPQIAATIDGAMPFRAETIAGYVEGLNRAYLVERYRQIHGEAPPAGVAVIEPRFRYNQDFKSINAMAPSVMALLLVFIPAILTAVSVVREKELGSITNLYVTPVTSLEFLIGKQLPYVLVALVNFLLMTAMAVLVFGVALKGSFAALCLGAVLYVCATTAIGLLFSTFTSTQVAAIFGTAIGTVLPAVQFSGMMQPVASLEGGGAMIGAIYPTAHFMTIAVGTFTKGLGIGDLSASFLALLPAAPLVLVACVLLLPKQER</sequence>
<dbReference type="InterPro" id="IPR003593">
    <property type="entry name" value="AAA+_ATPase"/>
</dbReference>
<evidence type="ECO:0000256" key="7">
    <source>
        <dbReference type="ARBA" id="ARBA00023136"/>
    </source>
</evidence>
<feature type="transmembrane region" description="Helical" evidence="9">
    <location>
        <begin position="589"/>
        <end position="609"/>
    </location>
</feature>
<dbReference type="GO" id="GO:0016020">
    <property type="term" value="C:membrane"/>
    <property type="evidence" value="ECO:0007669"/>
    <property type="project" value="UniProtKB-SubCell"/>
</dbReference>
<dbReference type="PROSITE" id="PS00211">
    <property type="entry name" value="ABC_TRANSPORTER_1"/>
    <property type="match status" value="1"/>
</dbReference>
<evidence type="ECO:0000313" key="12">
    <source>
        <dbReference type="EMBL" id="NBN77790.1"/>
    </source>
</evidence>
<dbReference type="PANTHER" id="PTHR43038:SF4">
    <property type="entry name" value="RIBOSOME-ASSOCIATED ATPASE"/>
    <property type="match status" value="1"/>
</dbReference>
<dbReference type="AlphaFoldDB" id="A0A7X5J8Z8"/>
<keyword evidence="7 9" id="KW-0472">Membrane</keyword>
<feature type="region of interest" description="Disordered" evidence="8">
    <location>
        <begin position="528"/>
        <end position="561"/>
    </location>
</feature>
<comment type="similarity">
    <text evidence="2">Belongs to the ABC transporter superfamily.</text>
</comment>
<dbReference type="Pfam" id="PF00005">
    <property type="entry name" value="ABC_tran"/>
    <property type="match status" value="2"/>
</dbReference>
<dbReference type="GO" id="GO:0005524">
    <property type="term" value="F:ATP binding"/>
    <property type="evidence" value="ECO:0007669"/>
    <property type="project" value="UniProtKB-KW"/>
</dbReference>
<feature type="transmembrane region" description="Helical" evidence="9">
    <location>
        <begin position="744"/>
        <end position="769"/>
    </location>
</feature>
<dbReference type="Pfam" id="PF12698">
    <property type="entry name" value="ABC2_membrane_3"/>
    <property type="match status" value="1"/>
</dbReference>
<evidence type="ECO:0000256" key="6">
    <source>
        <dbReference type="ARBA" id="ARBA00022989"/>
    </source>
</evidence>
<feature type="transmembrane region" description="Helical" evidence="9">
    <location>
        <begin position="796"/>
        <end position="818"/>
    </location>
</feature>
<name>A0A7X5J8Z8_9HYPH</name>
<dbReference type="PROSITE" id="PS51012">
    <property type="entry name" value="ABC_TM2"/>
    <property type="match status" value="1"/>
</dbReference>
<feature type="compositionally biased region" description="Low complexity" evidence="8">
    <location>
        <begin position="529"/>
        <end position="557"/>
    </location>
</feature>
<dbReference type="SUPFAM" id="SSF52540">
    <property type="entry name" value="P-loop containing nucleoside triphosphate hydrolases"/>
    <property type="match status" value="2"/>
</dbReference>
<dbReference type="InterPro" id="IPR027417">
    <property type="entry name" value="P-loop_NTPase"/>
</dbReference>
<dbReference type="InterPro" id="IPR017871">
    <property type="entry name" value="ABC_transporter-like_CS"/>
</dbReference>
<dbReference type="Gene3D" id="3.40.50.300">
    <property type="entry name" value="P-loop containing nucleotide triphosphate hydrolases"/>
    <property type="match status" value="2"/>
</dbReference>
<dbReference type="GO" id="GO:0140359">
    <property type="term" value="F:ABC-type transporter activity"/>
    <property type="evidence" value="ECO:0007669"/>
    <property type="project" value="InterPro"/>
</dbReference>
<keyword evidence="6 9" id="KW-1133">Transmembrane helix</keyword>
<dbReference type="InterPro" id="IPR013525">
    <property type="entry name" value="ABC2_TM"/>
</dbReference>
<dbReference type="InterPro" id="IPR047817">
    <property type="entry name" value="ABC2_TM_bact-type"/>
</dbReference>
<keyword evidence="3 9" id="KW-0812">Transmembrane</keyword>
<keyword evidence="4" id="KW-0547">Nucleotide-binding</keyword>
<keyword evidence="5" id="KW-0067">ATP-binding</keyword>
<keyword evidence="13" id="KW-1185">Reference proteome</keyword>
<feature type="domain" description="ABC transmembrane type-2" evidence="11">
    <location>
        <begin position="700"/>
        <end position="939"/>
    </location>
</feature>
<feature type="domain" description="ABC transporter" evidence="10">
    <location>
        <begin position="21"/>
        <end position="256"/>
    </location>
</feature>
<proteinExistence type="inferred from homology"/>
<evidence type="ECO:0000259" key="11">
    <source>
        <dbReference type="PROSITE" id="PS51012"/>
    </source>
</evidence>
<dbReference type="NCBIfam" id="NF033858">
    <property type="entry name" value="ABC2_perm_RbbA"/>
    <property type="match status" value="1"/>
</dbReference>
<dbReference type="RefSeq" id="WP_161708108.1">
    <property type="nucleotide sequence ID" value="NZ_JAABLQ010000001.1"/>
</dbReference>
<protein>
    <submittedName>
        <fullName evidence="12">Ribosome-associated ATPase/putative transporter RbbA</fullName>
    </submittedName>
</protein>
<reference evidence="13" key="1">
    <citation type="submission" date="2020-01" db="EMBL/GenBank/DDBJ databases">
        <authorList>
            <person name="Fang Y."/>
            <person name="Sun R."/>
            <person name="Nie L."/>
            <person name="He J."/>
            <person name="Hao L."/>
            <person name="Wang L."/>
            <person name="Su S."/>
            <person name="Lv E."/>
            <person name="Zhang Z."/>
            <person name="Xie R."/>
            <person name="Liu H."/>
        </authorList>
    </citation>
    <scope>NUCLEOTIDE SEQUENCE [LARGE SCALE GENOMIC DNA]</scope>
    <source>
        <strain evidence="13">XCT-53</strain>
    </source>
</reference>
<comment type="caution">
    <text evidence="12">The sequence shown here is derived from an EMBL/GenBank/DDBJ whole genome shotgun (WGS) entry which is preliminary data.</text>
</comment>
<gene>
    <name evidence="12" type="ORF">GWI72_05850</name>
</gene>
<accession>A0A7X5J8Z8</accession>
<dbReference type="GO" id="GO:0016887">
    <property type="term" value="F:ATP hydrolysis activity"/>
    <property type="evidence" value="ECO:0007669"/>
    <property type="project" value="InterPro"/>
</dbReference>
<dbReference type="PANTHER" id="PTHR43038">
    <property type="entry name" value="ATP-BINDING CASSETTE, SUB-FAMILY H, MEMBER 1"/>
    <property type="match status" value="1"/>
</dbReference>
<comment type="subcellular location">
    <subcellularLocation>
        <location evidence="1">Membrane</location>
        <topology evidence="1">Multi-pass membrane protein</topology>
    </subcellularLocation>
</comment>
<dbReference type="PROSITE" id="PS50893">
    <property type="entry name" value="ABC_TRANSPORTER_2"/>
    <property type="match status" value="2"/>
</dbReference>
<dbReference type="SMART" id="SM00382">
    <property type="entry name" value="AAA"/>
    <property type="match status" value="2"/>
</dbReference>
<evidence type="ECO:0000259" key="10">
    <source>
        <dbReference type="PROSITE" id="PS50893"/>
    </source>
</evidence>
<dbReference type="Proteomes" id="UP000586722">
    <property type="component" value="Unassembled WGS sequence"/>
</dbReference>
<evidence type="ECO:0000256" key="3">
    <source>
        <dbReference type="ARBA" id="ARBA00022692"/>
    </source>
</evidence>
<evidence type="ECO:0000256" key="2">
    <source>
        <dbReference type="ARBA" id="ARBA00005417"/>
    </source>
</evidence>
<dbReference type="CDD" id="cd03230">
    <property type="entry name" value="ABC_DR_subfamily_A"/>
    <property type="match status" value="1"/>
</dbReference>
<feature type="transmembrane region" description="Helical" evidence="9">
    <location>
        <begin position="852"/>
        <end position="871"/>
    </location>
</feature>
<feature type="transmembrane region" description="Helical" evidence="9">
    <location>
        <begin position="825"/>
        <end position="846"/>
    </location>
</feature>
<organism evidence="12 13">
    <name type="scientific">Pannonibacter tanglangensis</name>
    <dbReference type="NCBI Taxonomy" id="2750084"/>
    <lineage>
        <taxon>Bacteria</taxon>
        <taxon>Pseudomonadati</taxon>
        <taxon>Pseudomonadota</taxon>
        <taxon>Alphaproteobacteria</taxon>
        <taxon>Hyphomicrobiales</taxon>
        <taxon>Stappiaceae</taxon>
        <taxon>Pannonibacter</taxon>
    </lineage>
</organism>
<evidence type="ECO:0000256" key="1">
    <source>
        <dbReference type="ARBA" id="ARBA00004141"/>
    </source>
</evidence>
<dbReference type="EMBL" id="JAABLQ010000001">
    <property type="protein sequence ID" value="NBN77790.1"/>
    <property type="molecule type" value="Genomic_DNA"/>
</dbReference>
<dbReference type="Gene3D" id="3.40.1710.10">
    <property type="entry name" value="abc type-2 transporter like domain"/>
    <property type="match status" value="1"/>
</dbReference>
<evidence type="ECO:0000313" key="13">
    <source>
        <dbReference type="Proteomes" id="UP000586722"/>
    </source>
</evidence>
<evidence type="ECO:0000256" key="5">
    <source>
        <dbReference type="ARBA" id="ARBA00022840"/>
    </source>
</evidence>
<dbReference type="InterPro" id="IPR003439">
    <property type="entry name" value="ABC_transporter-like_ATP-bd"/>
</dbReference>
<feature type="domain" description="ABC transporter" evidence="10">
    <location>
        <begin position="285"/>
        <end position="515"/>
    </location>
</feature>
<feature type="transmembrane region" description="Helical" evidence="9">
    <location>
        <begin position="914"/>
        <end position="936"/>
    </location>
</feature>
<feature type="transmembrane region" description="Helical" evidence="9">
    <location>
        <begin position="883"/>
        <end position="902"/>
    </location>
</feature>
<dbReference type="InterPro" id="IPR047651">
    <property type="entry name" value="ABC2_perm_RbbA"/>
</dbReference>
<evidence type="ECO:0000256" key="8">
    <source>
        <dbReference type="SAM" id="MobiDB-lite"/>
    </source>
</evidence>